<evidence type="ECO:0000313" key="1">
    <source>
        <dbReference type="EMBL" id="AHG52988.1"/>
    </source>
</evidence>
<evidence type="ECO:0008006" key="2">
    <source>
        <dbReference type="Google" id="ProtNLM"/>
    </source>
</evidence>
<dbReference type="EMBL" id="KF742554">
    <property type="protein sequence ID" value="AHG52988.1"/>
    <property type="molecule type" value="Genomic_DNA"/>
</dbReference>
<protein>
    <recommendedName>
        <fullName evidence="2">Lipoprotein</fullName>
    </recommendedName>
</protein>
<accession>W0NTX4</accession>
<dbReference type="AlphaFoldDB" id="W0NTX4"/>
<organism evidence="1">
    <name type="scientific">uncultured bacterium B3TF_MPn_8</name>
    <dbReference type="NCBI Taxonomy" id="1439868"/>
    <lineage>
        <taxon>Bacteria</taxon>
        <taxon>environmental samples</taxon>
    </lineage>
</organism>
<dbReference type="PROSITE" id="PS51257">
    <property type="entry name" value="PROKAR_LIPOPROTEIN"/>
    <property type="match status" value="1"/>
</dbReference>
<sequence>MKLRTLVVTSGIILTVGCGIKSYVPTAPTVSDNDIEMAREWLSDVDNLKISDDGYINYVEALPGSSSYKWNTTNIKRISQEWSCGNMYPLLEKGFVIRLLFKGKGGKEEYFDKARCDAEETN</sequence>
<name>W0NTX4_9BACT</name>
<reference evidence="1" key="1">
    <citation type="journal article" date="2013" name="Front. Microbiol.">
        <title>Metatranscriptomic and functional metagenomic analysis of methylphosphonate utilization by marine bacteria.</title>
        <authorList>
            <person name="Martinez A."/>
            <person name="Ventouras L.A."/>
            <person name="Wilson S.T."/>
            <person name="Karl D.M."/>
            <person name="Delong E.F."/>
        </authorList>
    </citation>
    <scope>NUCLEOTIDE SEQUENCE</scope>
</reference>
<proteinExistence type="predicted"/>